<dbReference type="Proteomes" id="UP000299102">
    <property type="component" value="Unassembled WGS sequence"/>
</dbReference>
<dbReference type="AlphaFoldDB" id="A0A4C1ZQV5"/>
<dbReference type="EMBL" id="BGZK01001993">
    <property type="protein sequence ID" value="GBP89329.1"/>
    <property type="molecule type" value="Genomic_DNA"/>
</dbReference>
<keyword evidence="3" id="KW-1185">Reference proteome</keyword>
<feature type="compositionally biased region" description="Basic and acidic residues" evidence="1">
    <location>
        <begin position="50"/>
        <end position="59"/>
    </location>
</feature>
<evidence type="ECO:0000313" key="2">
    <source>
        <dbReference type="EMBL" id="GBP89329.1"/>
    </source>
</evidence>
<comment type="caution">
    <text evidence="2">The sequence shown here is derived from an EMBL/GenBank/DDBJ whole genome shotgun (WGS) entry which is preliminary data.</text>
</comment>
<accession>A0A4C1ZQV5</accession>
<evidence type="ECO:0000313" key="3">
    <source>
        <dbReference type="Proteomes" id="UP000299102"/>
    </source>
</evidence>
<evidence type="ECO:0000256" key="1">
    <source>
        <dbReference type="SAM" id="MobiDB-lite"/>
    </source>
</evidence>
<feature type="region of interest" description="Disordered" evidence="1">
    <location>
        <begin position="50"/>
        <end position="71"/>
    </location>
</feature>
<sequence length="71" mass="7886">MHHARPVNRFGSIIGPRPAERAGLLNLFVTSTRCGFAYVFRAANDHRRQCDNDAQDRHPNLPPAHAAIGLI</sequence>
<name>A0A4C1ZQV5_EUMVA</name>
<gene>
    <name evidence="2" type="ORF">EVAR_65161_1</name>
</gene>
<protein>
    <submittedName>
        <fullName evidence="2">Uncharacterized protein</fullName>
    </submittedName>
</protein>
<reference evidence="2 3" key="1">
    <citation type="journal article" date="2019" name="Commun. Biol.">
        <title>The bagworm genome reveals a unique fibroin gene that provides high tensile strength.</title>
        <authorList>
            <person name="Kono N."/>
            <person name="Nakamura H."/>
            <person name="Ohtoshi R."/>
            <person name="Tomita M."/>
            <person name="Numata K."/>
            <person name="Arakawa K."/>
        </authorList>
    </citation>
    <scope>NUCLEOTIDE SEQUENCE [LARGE SCALE GENOMIC DNA]</scope>
</reference>
<proteinExistence type="predicted"/>
<organism evidence="2 3">
    <name type="scientific">Eumeta variegata</name>
    <name type="common">Bagworm moth</name>
    <name type="synonym">Eumeta japonica</name>
    <dbReference type="NCBI Taxonomy" id="151549"/>
    <lineage>
        <taxon>Eukaryota</taxon>
        <taxon>Metazoa</taxon>
        <taxon>Ecdysozoa</taxon>
        <taxon>Arthropoda</taxon>
        <taxon>Hexapoda</taxon>
        <taxon>Insecta</taxon>
        <taxon>Pterygota</taxon>
        <taxon>Neoptera</taxon>
        <taxon>Endopterygota</taxon>
        <taxon>Lepidoptera</taxon>
        <taxon>Glossata</taxon>
        <taxon>Ditrysia</taxon>
        <taxon>Tineoidea</taxon>
        <taxon>Psychidae</taxon>
        <taxon>Oiketicinae</taxon>
        <taxon>Eumeta</taxon>
    </lineage>
</organism>